<organism evidence="4 5">
    <name type="scientific">Canna indica</name>
    <name type="common">Indian-shot</name>
    <dbReference type="NCBI Taxonomy" id="4628"/>
    <lineage>
        <taxon>Eukaryota</taxon>
        <taxon>Viridiplantae</taxon>
        <taxon>Streptophyta</taxon>
        <taxon>Embryophyta</taxon>
        <taxon>Tracheophyta</taxon>
        <taxon>Spermatophyta</taxon>
        <taxon>Magnoliopsida</taxon>
        <taxon>Liliopsida</taxon>
        <taxon>Zingiberales</taxon>
        <taxon>Cannaceae</taxon>
        <taxon>Canna</taxon>
    </lineage>
</organism>
<dbReference type="FunFam" id="1.10.472.80:FF:000034">
    <property type="entry name" value="TBC1 domain family member 5"/>
    <property type="match status" value="1"/>
</dbReference>
<sequence>MGSAPVEASASEVLPQKRFSNLRSVRWRIDLGILPSSPSASIDDLRRVTADTRRRYASLRRRLLIDHHAPKDGDASPDLTMDNPLSQNPDSTWGRFFSYAELAKMVDQDLCRLYPEHSSYFHTPKCQAMLRRLLSLWCLQHPDYGYRQGMHELLAPLVYVLHVDLDHLFQVQKLYDDFFSDEFDETSSPENELFSSNRIRSVRNWDSGIEIDNDLHKMNDEHRLDELDPDTREIFLLSDPYGAEGELGIILSERFMEHDAYCMFDNLMDGAQGVVAMASFFSPVVGSSTNLPPVIEASSALYHLLSIVDSSLHSHLVELGVEPQYFALRWLRVLFGREFCLDDLLVIWDELFSSSNTRCIDDDMDYSFQVLCSPRGAFIAALAVSMLLYLRSSLLATETATSCLQRLLNFPQSPDMKKLIEKAKSLQVLALESNISSSSSHAYSNNSKLMITRVNSPQPSSTLAKAPVNIRPDSYWEEKWRVLHKDEEIKKQSNNVSSATGMMRKILTSKLNLSRTKSEPFEGQNARPQPSVRRRLFDDMCKDIEGEKDQDISECYEAPVTSNNLNVGKDLPEGLSTQSSRSCVIEETLSSGDNSLDFSTSTSPHEIGNDHENESVKSSVTSNSFVGENDEETISMEEPYSQNNQNEETNNMEEPCCQTNQNETNNMEEPCNQNVDHQLAPSAEVASSVTVNAVQEEMAPPKDRKLFAGKFQWFWKFGRGSNEVNQQSQQNAGCTKKDNIDISSSDGMHNSSGVNRRTEVGDKKVLDSIRNLGQSMLENIQVIETVFQQDKGKFDSLDNLSSNILGSKGQVTAVAALKELRKISNLLQEM</sequence>
<dbReference type="SMART" id="SM00164">
    <property type="entry name" value="TBC"/>
    <property type="match status" value="1"/>
</dbReference>
<dbReference type="Gene3D" id="1.10.8.270">
    <property type="entry name" value="putative rabgap domain of human tbc1 domain family member 14 like domains"/>
    <property type="match status" value="1"/>
</dbReference>
<dbReference type="InterPro" id="IPR000195">
    <property type="entry name" value="Rab-GAP-TBC_dom"/>
</dbReference>
<proteinExistence type="predicted"/>
<feature type="domain" description="Rab-GAP TBC" evidence="3">
    <location>
        <begin position="17"/>
        <end position="355"/>
    </location>
</feature>
<dbReference type="Proteomes" id="UP001327560">
    <property type="component" value="Chromosome 5"/>
</dbReference>
<evidence type="ECO:0000259" key="3">
    <source>
        <dbReference type="PROSITE" id="PS50086"/>
    </source>
</evidence>
<dbReference type="AlphaFoldDB" id="A0AAQ3KGG2"/>
<evidence type="ECO:0000256" key="1">
    <source>
        <dbReference type="ARBA" id="ARBA00022468"/>
    </source>
</evidence>
<dbReference type="Pfam" id="PF00566">
    <property type="entry name" value="RabGAP-TBC"/>
    <property type="match status" value="2"/>
</dbReference>
<reference evidence="4 5" key="1">
    <citation type="submission" date="2023-10" db="EMBL/GenBank/DDBJ databases">
        <title>Chromosome-scale genome assembly provides insights into flower coloration mechanisms of Canna indica.</title>
        <authorList>
            <person name="Li C."/>
        </authorList>
    </citation>
    <scope>NUCLEOTIDE SEQUENCE [LARGE SCALE GENOMIC DNA]</scope>
    <source>
        <tissue evidence="4">Flower</tissue>
    </source>
</reference>
<dbReference type="InterPro" id="IPR035969">
    <property type="entry name" value="Rab-GAP_TBC_sf"/>
</dbReference>
<keyword evidence="1" id="KW-0343">GTPase activation</keyword>
<name>A0AAQ3KGG2_9LILI</name>
<feature type="compositionally biased region" description="Polar residues" evidence="2">
    <location>
        <begin position="591"/>
        <end position="604"/>
    </location>
</feature>
<dbReference type="GO" id="GO:0005096">
    <property type="term" value="F:GTPase activator activity"/>
    <property type="evidence" value="ECO:0007669"/>
    <property type="project" value="UniProtKB-KW"/>
</dbReference>
<accession>A0AAQ3KGG2</accession>
<gene>
    <name evidence="4" type="ORF">Cni_G15222</name>
</gene>
<dbReference type="Gene3D" id="1.10.472.80">
    <property type="entry name" value="Ypt/Rab-GAP domain of gyp1p, domain 3"/>
    <property type="match status" value="1"/>
</dbReference>
<dbReference type="PANTHER" id="PTHR22957">
    <property type="entry name" value="TBC1 DOMAIN FAMILY MEMBER GTPASE-ACTIVATING PROTEIN"/>
    <property type="match status" value="1"/>
</dbReference>
<evidence type="ECO:0000313" key="5">
    <source>
        <dbReference type="Proteomes" id="UP001327560"/>
    </source>
</evidence>
<dbReference type="PANTHER" id="PTHR22957:SF337">
    <property type="entry name" value="TBC1 DOMAIN FAMILY MEMBER 5"/>
    <property type="match status" value="1"/>
</dbReference>
<evidence type="ECO:0000313" key="4">
    <source>
        <dbReference type="EMBL" id="WOL06488.1"/>
    </source>
</evidence>
<feature type="region of interest" description="Disordered" evidence="2">
    <location>
        <begin position="591"/>
        <end position="623"/>
    </location>
</feature>
<protein>
    <submittedName>
        <fullName evidence="4">TBC1 domain family member protein</fullName>
    </submittedName>
</protein>
<feature type="compositionally biased region" description="Polar residues" evidence="2">
    <location>
        <begin position="741"/>
        <end position="755"/>
    </location>
</feature>
<dbReference type="EMBL" id="CP136894">
    <property type="protein sequence ID" value="WOL06488.1"/>
    <property type="molecule type" value="Genomic_DNA"/>
</dbReference>
<feature type="region of interest" description="Disordered" evidence="2">
    <location>
        <begin position="725"/>
        <end position="759"/>
    </location>
</feature>
<dbReference type="SUPFAM" id="SSF47923">
    <property type="entry name" value="Ypt/Rab-GAP domain of gyp1p"/>
    <property type="match status" value="2"/>
</dbReference>
<dbReference type="PROSITE" id="PS50086">
    <property type="entry name" value="TBC_RABGAP"/>
    <property type="match status" value="1"/>
</dbReference>
<keyword evidence="5" id="KW-1185">Reference proteome</keyword>
<evidence type="ECO:0000256" key="2">
    <source>
        <dbReference type="SAM" id="MobiDB-lite"/>
    </source>
</evidence>